<feature type="compositionally biased region" description="Polar residues" evidence="1">
    <location>
        <begin position="251"/>
        <end position="275"/>
    </location>
</feature>
<reference evidence="3 4" key="1">
    <citation type="submission" date="2024-03" db="EMBL/GenBank/DDBJ databases">
        <authorList>
            <person name="Martinez-Hernandez J."/>
        </authorList>
    </citation>
    <scope>NUCLEOTIDE SEQUENCE [LARGE SCALE GENOMIC DNA]</scope>
</reference>
<feature type="compositionally biased region" description="Polar residues" evidence="1">
    <location>
        <begin position="179"/>
        <end position="213"/>
    </location>
</feature>
<evidence type="ECO:0000259" key="2">
    <source>
        <dbReference type="PROSITE" id="PS50250"/>
    </source>
</evidence>
<gene>
    <name evidence="3" type="ORF">LLUT_LOCUS35699</name>
</gene>
<dbReference type="GO" id="GO:0006406">
    <property type="term" value="P:mRNA export from nucleus"/>
    <property type="evidence" value="ECO:0007669"/>
    <property type="project" value="TreeGrafter"/>
</dbReference>
<sequence length="1544" mass="173133">MSFGKGSGPTVPPKSLPAFGPNPNPFLAPPSSNSMPPSSFPRSVESSGWSDGQKLSYRDLDTHTPQRSTPVTPLIASRDSTAGVTVRVPRSSNPERSRIPISYADVVALRNSGQNAPKNNYSNSRIDSHSHFPPLSQPPAFVPGNNQYVRSFQGQSVSVQQAALGPRMLDSQAIPSANYANSLDPQLQPSLSPYIGSQNPQHSFTKEPNGQVSKRTRSPPSLFANRQENFNVARKDFRRPSLSPPSLGGSHSQIHQKSAPSSISEAPVSKPSSSIAPKRTRSPPPPFSANETFEGNSISDVNSEHEREMLAKAKRLARFKVELSKSEQNNADVADQKASGNRHEQSVLEQKHVAGHLMDSSGNFTNGHAVSDYEGSETSKVIIGLCPDMCPESERGERERKGDLDRYERLDGDRNMTSRLLAVKKYTRTAEREASLIRPMPILEKTMDYLLSLLDHPYDDDMFLGVYNFLWDRMRAIRMDLRMQHIFNQGAITMLEQMIRLHILAMHELCEYTKGEGFSEGFDAHLNIEQMNKTSVELFQLYDDHRKKGIYVPTEKEFRGYYALLKLDKHPGYKVEPAELSLDLAKMTPEIRQTPEVLFARNVARACRTSNFIAFFRLARKATYLQACLMHAHFAKLRTQALASLHSGLPNNQGLPVSHVAKWLAMEDECIDELLEYHGFVLKAFEEPYMVKEGQFINADNDYPTKRSKLVHTRRSERIVEDVVLSIQPESLPVVSMNKMRKANKHEPKIVSYVENVSSVHKLDKEKRDSEAIFSPRDGKSEKALKEICAVQDSVKDENMANPHSSPLSFPFPNIIPKPQLPIFPFPNIIPEPQVPRTDIFKSTNSDLVFTGSPRRNLHSNVDGRPVDIDPKPAPPESSLADSFFMPPPASEAVSNSECMLIHQEYEDEVHENAEKCRDEEIVEAKLKLFLRLWRKRASKLRMLREQRQLASNAALDSLPLGPPIRKYTDLSGNFEKFDVDIAMRERYEKQEKSWARINVSDIVAGTLGRRNSDAKCLCWKITLCSQISSKHEMGAAGSWLTSKLMPSNDNDVVVSSPGLAIWKKWVSSQSGIDSTCCLSVVRDTAFGSVDEVVPGTDAVLFLVSESISWEHQRVHLHNLLMSIPPGAHLPLLILCGSYDEGFSSVIVNELNLTNIDKLRVSSFRLVFLVENHQTVHLRGFFSDKQLQEGLQWLASEAPTQPFVRCVKIRELVHMHLNSLSEAQNFAGISKLGPNDCISLFNQALDCSVQEIITAANSNPTGWPCPEISSLDKSCDEDRVVKTYLPTLGWSSNVKIEPIIYALQNCKLPTFSNDFSWLARGCKAGHEIENQKVQLENCLAGYLTNSSKMMGESLATKEAHVTVQTCAGLELCGSSYRVVPRWGMIFRRIFNWRLNGLSSREISTAYISESHHVALPSSDQGLGFEASLHPSYNLNTCLDEMISVSCNFPLHVHNQPRPEDLRPLPQRNSNYVFHETDNMMDDENNLHLQNLPYINAALTNGVNNVQSRALVNEKPNKEADKLSKLLNQCNLLQDGIDKKLFLYF</sequence>
<dbReference type="EMBL" id="CAXHTB010000026">
    <property type="protein sequence ID" value="CAL0334639.1"/>
    <property type="molecule type" value="Genomic_DNA"/>
</dbReference>
<dbReference type="InterPro" id="IPR005062">
    <property type="entry name" value="SAC3/GANP/THP3_conserved"/>
</dbReference>
<feature type="domain" description="PCI" evidence="2">
    <location>
        <begin position="527"/>
        <end position="715"/>
    </location>
</feature>
<dbReference type="Pfam" id="PF03399">
    <property type="entry name" value="SAC3_GANP"/>
    <property type="match status" value="1"/>
</dbReference>
<dbReference type="GO" id="GO:0005737">
    <property type="term" value="C:cytoplasm"/>
    <property type="evidence" value="ECO:0007669"/>
    <property type="project" value="TreeGrafter"/>
</dbReference>
<feature type="region of interest" description="Disordered" evidence="1">
    <location>
        <begin position="179"/>
        <end position="303"/>
    </location>
</feature>
<dbReference type="InterPro" id="IPR045107">
    <property type="entry name" value="SAC3/GANP/THP3"/>
</dbReference>
<name>A0AAV1YL36_LUPLU</name>
<dbReference type="PANTHER" id="PTHR12436:SF17">
    <property type="entry name" value="SAC3 FAMILY PROTEIN B"/>
    <property type="match status" value="1"/>
</dbReference>
<feature type="compositionally biased region" description="Low complexity" evidence="1">
    <location>
        <begin position="29"/>
        <end position="43"/>
    </location>
</feature>
<dbReference type="Gene3D" id="1.25.40.990">
    <property type="match status" value="1"/>
</dbReference>
<evidence type="ECO:0000313" key="3">
    <source>
        <dbReference type="EMBL" id="CAL0334639.1"/>
    </source>
</evidence>
<evidence type="ECO:0000313" key="4">
    <source>
        <dbReference type="Proteomes" id="UP001497480"/>
    </source>
</evidence>
<feature type="region of interest" description="Disordered" evidence="1">
    <location>
        <begin position="1"/>
        <end position="97"/>
    </location>
</feature>
<dbReference type="PROSITE" id="PS50250">
    <property type="entry name" value="PCI"/>
    <property type="match status" value="1"/>
</dbReference>
<feature type="region of interest" description="Disordered" evidence="1">
    <location>
        <begin position="852"/>
        <end position="878"/>
    </location>
</feature>
<accession>A0AAV1YL36</accession>
<organism evidence="3 4">
    <name type="scientific">Lupinus luteus</name>
    <name type="common">European yellow lupine</name>
    <dbReference type="NCBI Taxonomy" id="3873"/>
    <lineage>
        <taxon>Eukaryota</taxon>
        <taxon>Viridiplantae</taxon>
        <taxon>Streptophyta</taxon>
        <taxon>Embryophyta</taxon>
        <taxon>Tracheophyta</taxon>
        <taxon>Spermatophyta</taxon>
        <taxon>Magnoliopsida</taxon>
        <taxon>eudicotyledons</taxon>
        <taxon>Gunneridae</taxon>
        <taxon>Pentapetalae</taxon>
        <taxon>rosids</taxon>
        <taxon>fabids</taxon>
        <taxon>Fabales</taxon>
        <taxon>Fabaceae</taxon>
        <taxon>Papilionoideae</taxon>
        <taxon>50 kb inversion clade</taxon>
        <taxon>genistoids sensu lato</taxon>
        <taxon>core genistoids</taxon>
        <taxon>Genisteae</taxon>
        <taxon>Lupinus</taxon>
    </lineage>
</organism>
<keyword evidence="4" id="KW-1185">Reference proteome</keyword>
<dbReference type="FunFam" id="1.25.40.990:FF:000004">
    <property type="entry name" value="Putative peptidase C48 domain family protein"/>
    <property type="match status" value="1"/>
</dbReference>
<proteinExistence type="predicted"/>
<dbReference type="InterPro" id="IPR000717">
    <property type="entry name" value="PCI_dom"/>
</dbReference>
<protein>
    <recommendedName>
        <fullName evidence="2">PCI domain-containing protein</fullName>
    </recommendedName>
</protein>
<feature type="compositionally biased region" description="Pro residues" evidence="1">
    <location>
        <begin position="10"/>
        <end position="28"/>
    </location>
</feature>
<dbReference type="PANTHER" id="PTHR12436">
    <property type="entry name" value="80 KDA MCM3-ASSOCIATED PROTEIN"/>
    <property type="match status" value="1"/>
</dbReference>
<feature type="compositionally biased region" description="Polar residues" evidence="1">
    <location>
        <begin position="289"/>
        <end position="301"/>
    </location>
</feature>
<dbReference type="GO" id="GO:0070390">
    <property type="term" value="C:transcription export complex 2"/>
    <property type="evidence" value="ECO:0007669"/>
    <property type="project" value="TreeGrafter"/>
</dbReference>
<dbReference type="Proteomes" id="UP001497480">
    <property type="component" value="Unassembled WGS sequence"/>
</dbReference>
<feature type="compositionally biased region" description="Low complexity" evidence="1">
    <location>
        <begin position="240"/>
        <end position="250"/>
    </location>
</feature>
<evidence type="ECO:0000256" key="1">
    <source>
        <dbReference type="SAM" id="MobiDB-lite"/>
    </source>
</evidence>
<comment type="caution">
    <text evidence="3">The sequence shown here is derived from an EMBL/GenBank/DDBJ whole genome shotgun (WGS) entry which is preliminary data.</text>
</comment>